<reference evidence="1 2" key="1">
    <citation type="journal article" date="2023" name="bioRxiv">
        <title>An intranuclear bacterial parasite of deep-sea mussels expresses apoptosis inhibitors acquired from its host.</title>
        <authorList>
            <person name="Gonzalez Porras M.A."/>
            <person name="Assie A."/>
            <person name="Tietjen M."/>
            <person name="Violette M."/>
            <person name="Kleiner M."/>
            <person name="Gruber-Vodicka H."/>
            <person name="Dubilier N."/>
            <person name="Leisch N."/>
        </authorList>
    </citation>
    <scope>NUCLEOTIDE SEQUENCE [LARGE SCALE GENOMIC DNA]</scope>
    <source>
        <strain evidence="1">IAP13</strain>
    </source>
</reference>
<accession>A0AA90NU36</accession>
<gene>
    <name evidence="1" type="ORF">QS748_09280</name>
</gene>
<protein>
    <submittedName>
        <fullName evidence="1">Uncharacterized protein</fullName>
    </submittedName>
</protein>
<keyword evidence="2" id="KW-1185">Reference proteome</keyword>
<dbReference type="EMBL" id="JASXSV010000013">
    <property type="protein sequence ID" value="MDP0589355.1"/>
    <property type="molecule type" value="Genomic_DNA"/>
</dbReference>
<evidence type="ECO:0000313" key="2">
    <source>
        <dbReference type="Proteomes" id="UP001178148"/>
    </source>
</evidence>
<dbReference type="Proteomes" id="UP001178148">
    <property type="component" value="Unassembled WGS sequence"/>
</dbReference>
<organism evidence="1 2">
    <name type="scientific">Candidatus Endonucleibacter bathymodioli</name>
    <dbReference type="NCBI Taxonomy" id="539814"/>
    <lineage>
        <taxon>Bacteria</taxon>
        <taxon>Pseudomonadati</taxon>
        <taxon>Pseudomonadota</taxon>
        <taxon>Gammaproteobacteria</taxon>
        <taxon>Oceanospirillales</taxon>
        <taxon>Endozoicomonadaceae</taxon>
        <taxon>Candidatus Endonucleibacter</taxon>
    </lineage>
</organism>
<sequence>MELNQRGANLLGYAAWNDVSYRVNEIKEIEKRCKGIASDNSFLYYNASHFGVVLDMK</sequence>
<proteinExistence type="predicted"/>
<evidence type="ECO:0000313" key="1">
    <source>
        <dbReference type="EMBL" id="MDP0589355.1"/>
    </source>
</evidence>
<name>A0AA90NU36_9GAMM</name>
<comment type="caution">
    <text evidence="1">The sequence shown here is derived from an EMBL/GenBank/DDBJ whole genome shotgun (WGS) entry which is preliminary data.</text>
</comment>
<dbReference type="AlphaFoldDB" id="A0AA90NU36"/>